<dbReference type="EMBL" id="SPUK01000007">
    <property type="protein sequence ID" value="TQV95474.1"/>
    <property type="molecule type" value="Genomic_DNA"/>
</dbReference>
<dbReference type="STRING" id="43265.A0A545W051"/>
<dbReference type="AlphaFoldDB" id="A0A545W051"/>
<feature type="region of interest" description="Disordered" evidence="1">
    <location>
        <begin position="36"/>
        <end position="154"/>
    </location>
</feature>
<evidence type="ECO:0000313" key="3">
    <source>
        <dbReference type="EMBL" id="TQV95474.1"/>
    </source>
</evidence>
<feature type="compositionally biased region" description="Basic and acidic residues" evidence="1">
    <location>
        <begin position="80"/>
        <end position="92"/>
    </location>
</feature>
<organism evidence="3 4">
    <name type="scientific">Cordyceps javanica</name>
    <dbReference type="NCBI Taxonomy" id="43265"/>
    <lineage>
        <taxon>Eukaryota</taxon>
        <taxon>Fungi</taxon>
        <taxon>Dikarya</taxon>
        <taxon>Ascomycota</taxon>
        <taxon>Pezizomycotina</taxon>
        <taxon>Sordariomycetes</taxon>
        <taxon>Hypocreomycetidae</taxon>
        <taxon>Hypocreales</taxon>
        <taxon>Cordycipitaceae</taxon>
        <taxon>Cordyceps</taxon>
    </lineage>
</organism>
<keyword evidence="4" id="KW-1185">Reference proteome</keyword>
<evidence type="ECO:0000256" key="2">
    <source>
        <dbReference type="SAM" id="SignalP"/>
    </source>
</evidence>
<accession>A0A545W051</accession>
<dbReference type="OrthoDB" id="5362269at2759"/>
<feature type="chain" id="PRO_5021949456" evidence="2">
    <location>
        <begin position="20"/>
        <end position="211"/>
    </location>
</feature>
<evidence type="ECO:0000313" key="4">
    <source>
        <dbReference type="Proteomes" id="UP000315783"/>
    </source>
</evidence>
<feature type="compositionally biased region" description="Polar residues" evidence="1">
    <location>
        <begin position="55"/>
        <end position="65"/>
    </location>
</feature>
<reference evidence="3 4" key="1">
    <citation type="journal article" date="2019" name="Appl. Microbiol. Biotechnol.">
        <title>Genome sequence of Isaria javanica and comparative genome analysis insights into family S53 peptidase evolution in fungal entomopathogens.</title>
        <authorList>
            <person name="Lin R."/>
            <person name="Zhang X."/>
            <person name="Xin B."/>
            <person name="Zou M."/>
            <person name="Gao Y."/>
            <person name="Qin F."/>
            <person name="Hu Q."/>
            <person name="Xie B."/>
            <person name="Cheng X."/>
        </authorList>
    </citation>
    <scope>NUCLEOTIDE SEQUENCE [LARGE SCALE GENOMIC DNA]</scope>
    <source>
        <strain evidence="3 4">IJ1G</strain>
    </source>
</reference>
<evidence type="ECO:0000256" key="1">
    <source>
        <dbReference type="SAM" id="MobiDB-lite"/>
    </source>
</evidence>
<feature type="compositionally biased region" description="Low complexity" evidence="1">
    <location>
        <begin position="66"/>
        <end position="79"/>
    </location>
</feature>
<keyword evidence="2" id="KW-0732">Signal</keyword>
<feature type="signal peptide" evidence="2">
    <location>
        <begin position="1"/>
        <end position="19"/>
    </location>
</feature>
<feature type="compositionally biased region" description="Polar residues" evidence="1">
    <location>
        <begin position="135"/>
        <end position="145"/>
    </location>
</feature>
<protein>
    <submittedName>
        <fullName evidence="3">Uncharacterized protein</fullName>
    </submittedName>
</protein>
<name>A0A545W051_9HYPO</name>
<sequence length="211" mass="20203">MQIKALAYALLGQSALVAAQSATATAAGTCEPHGDHYHCDPGVPQPSLLPDGSPNPKSGQIKGQPSSSQTSAAASATATGHDHDHDHDHDHGSSATTAASGSATTAAGTCAPHGDHYHCDPGVPQPSLLPDGSPNPKSGQIKGQPSTSAAASGSATKAASGSITTSVTSSASANASASASATPKTGAAGHAGPLGISILVGGSLLLGALVL</sequence>
<dbReference type="Proteomes" id="UP000315783">
    <property type="component" value="Unassembled WGS sequence"/>
</dbReference>
<feature type="compositionally biased region" description="Low complexity" evidence="1">
    <location>
        <begin position="93"/>
        <end position="109"/>
    </location>
</feature>
<proteinExistence type="predicted"/>
<gene>
    <name evidence="3" type="ORF">IF1G_05303</name>
</gene>
<comment type="caution">
    <text evidence="3">The sequence shown here is derived from an EMBL/GenBank/DDBJ whole genome shotgun (WGS) entry which is preliminary data.</text>
</comment>